<dbReference type="AlphaFoldDB" id="A0A4Z0PFQ1"/>
<accession>A0A4Z0PFQ1</accession>
<dbReference type="OrthoDB" id="4193407at2"/>
<sequence length="193" mass="21316">MKKPAQPASTGSGPLFERRYWIDITHPTLSARALMEAVQCDVAHFSPDLLAQFEKTKGQERRLRQGDEFSIKILGPWNGSVRVTEVTPECFELITLENHPEAGRIKFSVEAAGARGADTVRFEIHSWARSRDGLVAFTYDTLGLGKRVQQQTWELFCQKVAEASGGHAPEPVQVETIEHAPTATSTSDSDAHA</sequence>
<evidence type="ECO:0000259" key="1">
    <source>
        <dbReference type="Pfam" id="PF09348"/>
    </source>
</evidence>
<proteinExistence type="predicted"/>
<dbReference type="InterPro" id="IPR018960">
    <property type="entry name" value="DUF1990"/>
</dbReference>
<dbReference type="RefSeq" id="WP_135499228.1">
    <property type="nucleotide sequence ID" value="NZ_SRLD01000045.1"/>
</dbReference>
<comment type="caution">
    <text evidence="2">The sequence shown here is derived from an EMBL/GenBank/DDBJ whole genome shotgun (WGS) entry which is preliminary data.</text>
</comment>
<feature type="domain" description="DUF1990" evidence="1">
    <location>
        <begin position="36"/>
        <end position="144"/>
    </location>
</feature>
<protein>
    <submittedName>
        <fullName evidence="2">DUF1990 family protein</fullName>
    </submittedName>
</protein>
<dbReference type="Pfam" id="PF09348">
    <property type="entry name" value="DUF1990"/>
    <property type="match status" value="1"/>
</dbReference>
<gene>
    <name evidence="2" type="ORF">E5J99_18100</name>
</gene>
<keyword evidence="3" id="KW-1185">Reference proteome</keyword>
<organism evidence="2 3">
    <name type="scientific">Hymenobacter elongatus</name>
    <dbReference type="NCBI Taxonomy" id="877208"/>
    <lineage>
        <taxon>Bacteria</taxon>
        <taxon>Pseudomonadati</taxon>
        <taxon>Bacteroidota</taxon>
        <taxon>Cytophagia</taxon>
        <taxon>Cytophagales</taxon>
        <taxon>Hymenobacteraceae</taxon>
        <taxon>Hymenobacter</taxon>
    </lineage>
</organism>
<evidence type="ECO:0000313" key="3">
    <source>
        <dbReference type="Proteomes" id="UP000297739"/>
    </source>
</evidence>
<evidence type="ECO:0000313" key="2">
    <source>
        <dbReference type="EMBL" id="TGE13980.1"/>
    </source>
</evidence>
<dbReference type="Proteomes" id="UP000297739">
    <property type="component" value="Unassembled WGS sequence"/>
</dbReference>
<dbReference type="EMBL" id="SRLD01000045">
    <property type="protein sequence ID" value="TGE13980.1"/>
    <property type="molecule type" value="Genomic_DNA"/>
</dbReference>
<reference evidence="2 3" key="1">
    <citation type="submission" date="2019-04" db="EMBL/GenBank/DDBJ databases">
        <authorList>
            <person name="Feng G."/>
            <person name="Zhang J."/>
            <person name="Zhu H."/>
        </authorList>
    </citation>
    <scope>NUCLEOTIDE SEQUENCE [LARGE SCALE GENOMIC DNA]</scope>
    <source>
        <strain evidence="2 3">JCM 17223</strain>
    </source>
</reference>
<name>A0A4Z0PFQ1_9BACT</name>